<accession>A0AAW2DBJ6</accession>
<evidence type="ECO:0008006" key="5">
    <source>
        <dbReference type="Google" id="ProtNLM"/>
    </source>
</evidence>
<name>A0AAW2DBJ6_9ROSI</name>
<gene>
    <name evidence="3" type="ORF">SO802_013597</name>
</gene>
<evidence type="ECO:0000259" key="1">
    <source>
        <dbReference type="Pfam" id="PF13456"/>
    </source>
</evidence>
<dbReference type="PANTHER" id="PTHR47074">
    <property type="entry name" value="BNAC02G40300D PROTEIN"/>
    <property type="match status" value="1"/>
</dbReference>
<proteinExistence type="predicted"/>
<dbReference type="PANTHER" id="PTHR47074:SF11">
    <property type="entry name" value="REVERSE TRANSCRIPTASE-LIKE PROTEIN"/>
    <property type="match status" value="1"/>
</dbReference>
<dbReference type="GO" id="GO:0003676">
    <property type="term" value="F:nucleic acid binding"/>
    <property type="evidence" value="ECO:0007669"/>
    <property type="project" value="InterPro"/>
</dbReference>
<dbReference type="Proteomes" id="UP001459277">
    <property type="component" value="Unassembled WGS sequence"/>
</dbReference>
<dbReference type="GO" id="GO:0004523">
    <property type="term" value="F:RNA-DNA hybrid ribonuclease activity"/>
    <property type="evidence" value="ECO:0007669"/>
    <property type="project" value="InterPro"/>
</dbReference>
<dbReference type="Pfam" id="PF13966">
    <property type="entry name" value="zf-RVT"/>
    <property type="match status" value="1"/>
</dbReference>
<protein>
    <recommendedName>
        <fullName evidence="5">RNase H type-1 domain-containing protein</fullName>
    </recommendedName>
</protein>
<evidence type="ECO:0000313" key="4">
    <source>
        <dbReference type="Proteomes" id="UP001459277"/>
    </source>
</evidence>
<dbReference type="AlphaFoldDB" id="A0AAW2DBJ6"/>
<dbReference type="InterPro" id="IPR052929">
    <property type="entry name" value="RNase_H-like_EbsB-rel"/>
</dbReference>
<dbReference type="InterPro" id="IPR002156">
    <property type="entry name" value="RNaseH_domain"/>
</dbReference>
<reference evidence="3 4" key="1">
    <citation type="submission" date="2024-01" db="EMBL/GenBank/DDBJ databases">
        <title>A telomere-to-telomere, gap-free genome of sweet tea (Lithocarpus litseifolius).</title>
        <authorList>
            <person name="Zhou J."/>
        </authorList>
    </citation>
    <scope>NUCLEOTIDE SEQUENCE [LARGE SCALE GENOMIC DNA]</scope>
    <source>
        <strain evidence="3">Zhou-2022a</strain>
        <tissue evidence="3">Leaf</tissue>
    </source>
</reference>
<keyword evidence="4" id="KW-1185">Reference proteome</keyword>
<comment type="caution">
    <text evidence="3">The sequence shown here is derived from an EMBL/GenBank/DDBJ whole genome shotgun (WGS) entry which is preliminary data.</text>
</comment>
<dbReference type="Pfam" id="PF13456">
    <property type="entry name" value="RVT_3"/>
    <property type="match status" value="1"/>
</dbReference>
<evidence type="ECO:0000313" key="3">
    <source>
        <dbReference type="EMBL" id="KAL0006036.1"/>
    </source>
</evidence>
<feature type="domain" description="RNase H type-1" evidence="1">
    <location>
        <begin position="119"/>
        <end position="192"/>
    </location>
</feature>
<dbReference type="InterPro" id="IPR026960">
    <property type="entry name" value="RVT-Znf"/>
</dbReference>
<feature type="domain" description="Reverse transcriptase zinc-binding" evidence="2">
    <location>
        <begin position="2"/>
        <end position="35"/>
    </location>
</feature>
<evidence type="ECO:0000259" key="2">
    <source>
        <dbReference type="Pfam" id="PF13966"/>
    </source>
</evidence>
<sequence>MRRNILQDSRCEGCNQEEETAGHLFWTCPRARELWQNSKWVFPVETEHYSSFKELLWSLLMDDQPSGPCNIWKNIMQLQNSLPHPWSQLSMDKHGLLRWILHIRLMLMVPHFQNLELLVSGFGVIVRDAYGQVVAALSSRLMAPLGAIETEEAKALEAGMQFARDVGIQDFILESDSLVLIRSLMGLSSPPSSVASVVQGLLEFCGSNRPAHLLAKRFILIF</sequence>
<organism evidence="3 4">
    <name type="scientific">Lithocarpus litseifolius</name>
    <dbReference type="NCBI Taxonomy" id="425828"/>
    <lineage>
        <taxon>Eukaryota</taxon>
        <taxon>Viridiplantae</taxon>
        <taxon>Streptophyta</taxon>
        <taxon>Embryophyta</taxon>
        <taxon>Tracheophyta</taxon>
        <taxon>Spermatophyta</taxon>
        <taxon>Magnoliopsida</taxon>
        <taxon>eudicotyledons</taxon>
        <taxon>Gunneridae</taxon>
        <taxon>Pentapetalae</taxon>
        <taxon>rosids</taxon>
        <taxon>fabids</taxon>
        <taxon>Fagales</taxon>
        <taxon>Fagaceae</taxon>
        <taxon>Lithocarpus</taxon>
    </lineage>
</organism>
<dbReference type="EMBL" id="JAZDWU010000004">
    <property type="protein sequence ID" value="KAL0006036.1"/>
    <property type="molecule type" value="Genomic_DNA"/>
</dbReference>